<dbReference type="GO" id="GO:0005886">
    <property type="term" value="C:plasma membrane"/>
    <property type="evidence" value="ECO:0007669"/>
    <property type="project" value="UniProtKB-SubCell"/>
</dbReference>
<evidence type="ECO:0000256" key="7">
    <source>
        <dbReference type="ARBA" id="ARBA00022989"/>
    </source>
</evidence>
<evidence type="ECO:0000313" key="12">
    <source>
        <dbReference type="EMBL" id="BAU31647.1"/>
    </source>
</evidence>
<feature type="region of interest" description="Disordered" evidence="11">
    <location>
        <begin position="204"/>
        <end position="223"/>
    </location>
</feature>
<keyword evidence="4 9" id="KW-0812">Transmembrane</keyword>
<feature type="transmembrane region" description="Helical" evidence="9">
    <location>
        <begin position="110"/>
        <end position="130"/>
    </location>
</feature>
<dbReference type="PANTHER" id="PTHR33695:SF1">
    <property type="entry name" value="LIPOPROTEIN SIGNAL PEPTIDASE"/>
    <property type="match status" value="1"/>
</dbReference>
<keyword evidence="2 9" id="KW-1003">Cell membrane</keyword>
<dbReference type="UniPathway" id="UPA00665"/>
<feature type="transmembrane region" description="Helical" evidence="9">
    <location>
        <begin position="173"/>
        <end position="199"/>
    </location>
</feature>
<keyword evidence="6 9" id="KW-0378">Hydrolase</keyword>
<keyword evidence="12" id="KW-0449">Lipoprotein</keyword>
<dbReference type="EC" id="3.4.23.36" evidence="9"/>
<protein>
    <recommendedName>
        <fullName evidence="9">Lipoprotein signal peptidase</fullName>
        <ecNumber evidence="9">3.4.23.36</ecNumber>
    </recommendedName>
    <alternativeName>
        <fullName evidence="9">Prolipoprotein signal peptidase</fullName>
    </alternativeName>
    <alternativeName>
        <fullName evidence="9">Signal peptidase II</fullName>
        <shortName evidence="9">SPase II</shortName>
    </alternativeName>
</protein>
<feature type="active site" evidence="9">
    <location>
        <position position="169"/>
    </location>
</feature>
<dbReference type="InterPro" id="IPR001872">
    <property type="entry name" value="Peptidase_A8"/>
</dbReference>
<dbReference type="Pfam" id="PF01252">
    <property type="entry name" value="Peptidase_A8"/>
    <property type="match status" value="1"/>
</dbReference>
<keyword evidence="7 9" id="KW-1133">Transmembrane helix</keyword>
<feature type="transmembrane region" description="Helical" evidence="9">
    <location>
        <begin position="137"/>
        <end position="153"/>
    </location>
</feature>
<evidence type="ECO:0000313" key="13">
    <source>
        <dbReference type="Proteomes" id="UP000218965"/>
    </source>
</evidence>
<feature type="compositionally biased region" description="Low complexity" evidence="11">
    <location>
        <begin position="10"/>
        <end position="24"/>
    </location>
</feature>
<keyword evidence="8 9" id="KW-0472">Membrane</keyword>
<evidence type="ECO:0000256" key="9">
    <source>
        <dbReference type="HAMAP-Rule" id="MF_00161"/>
    </source>
</evidence>
<keyword evidence="5 9" id="KW-0064">Aspartyl protease</keyword>
<dbReference type="GO" id="GO:0004190">
    <property type="term" value="F:aspartic-type endopeptidase activity"/>
    <property type="evidence" value="ECO:0007669"/>
    <property type="project" value="UniProtKB-UniRule"/>
</dbReference>
<evidence type="ECO:0000256" key="1">
    <source>
        <dbReference type="ARBA" id="ARBA00006139"/>
    </source>
</evidence>
<dbReference type="HAMAP" id="MF_00161">
    <property type="entry name" value="LspA"/>
    <property type="match status" value="1"/>
</dbReference>
<evidence type="ECO:0000256" key="10">
    <source>
        <dbReference type="RuleBase" id="RU004181"/>
    </source>
</evidence>
<dbReference type="RefSeq" id="WP_096423318.1">
    <property type="nucleotide sequence ID" value="NZ_AP017315.1"/>
</dbReference>
<feature type="active site" evidence="9">
    <location>
        <position position="183"/>
    </location>
</feature>
<dbReference type="Proteomes" id="UP000218965">
    <property type="component" value="Chromosome"/>
</dbReference>
<dbReference type="PANTHER" id="PTHR33695">
    <property type="entry name" value="LIPOPROTEIN SIGNAL PEPTIDASE"/>
    <property type="match status" value="1"/>
</dbReference>
<evidence type="ECO:0000256" key="6">
    <source>
        <dbReference type="ARBA" id="ARBA00022801"/>
    </source>
</evidence>
<dbReference type="KEGG" id="malk:MalAC0309_0779"/>
<dbReference type="EMBL" id="AP017315">
    <property type="protein sequence ID" value="BAU31647.1"/>
    <property type="molecule type" value="Genomic_DNA"/>
</dbReference>
<dbReference type="OrthoDB" id="4308908at2"/>
<dbReference type="PRINTS" id="PR00781">
    <property type="entry name" value="LIPOSIGPTASE"/>
</dbReference>
<evidence type="ECO:0000256" key="3">
    <source>
        <dbReference type="ARBA" id="ARBA00022670"/>
    </source>
</evidence>
<feature type="compositionally biased region" description="Pro residues" evidence="11">
    <location>
        <begin position="212"/>
        <end position="223"/>
    </location>
</feature>
<dbReference type="AlphaFoldDB" id="A0A0U5BBN0"/>
<comment type="caution">
    <text evidence="9">Lacks conserved residue(s) required for the propagation of feature annotation.</text>
</comment>
<accession>A0A0U5BBN0</accession>
<evidence type="ECO:0000256" key="8">
    <source>
        <dbReference type="ARBA" id="ARBA00023136"/>
    </source>
</evidence>
<keyword evidence="3 9" id="KW-0645">Protease</keyword>
<evidence type="ECO:0000256" key="5">
    <source>
        <dbReference type="ARBA" id="ARBA00022750"/>
    </source>
</evidence>
<name>A0A0U5BBN0_9MICO</name>
<comment type="function">
    <text evidence="9">This protein specifically catalyzes the removal of signal peptides from prolipoproteins.</text>
</comment>
<feature type="region of interest" description="Disordered" evidence="11">
    <location>
        <begin position="1"/>
        <end position="43"/>
    </location>
</feature>
<comment type="pathway">
    <text evidence="9">Protein modification; lipoprotein biosynthesis (signal peptide cleavage).</text>
</comment>
<proteinExistence type="inferred from homology"/>
<reference evidence="13" key="1">
    <citation type="submission" date="2015-12" db="EMBL/GenBank/DDBJ databases">
        <authorList>
            <person name="Shamseldin A."/>
            <person name="Moawad H."/>
            <person name="Abd El-Rahim W.M."/>
            <person name="Sadowsky M.J."/>
        </authorList>
    </citation>
    <scope>NUCLEOTIDE SEQUENCE [LARGE SCALE GENOMIC DNA]</scope>
    <source>
        <strain evidence="13">JAM AC0309</strain>
    </source>
</reference>
<reference evidence="12 13" key="2">
    <citation type="submission" date="2016-01" db="EMBL/GenBank/DDBJ databases">
        <title>Microcella alkaliphila JAM AC0309 whole genome shotgun sequence.</title>
        <authorList>
            <person name="Kurata A."/>
            <person name="Hirose Y."/>
            <person name="Kishimoto N."/>
            <person name="Kobayashi T."/>
        </authorList>
    </citation>
    <scope>NUCLEOTIDE SEQUENCE [LARGE SCALE GENOMIC DNA]</scope>
    <source>
        <strain evidence="12 13">JAM AC0309</strain>
    </source>
</reference>
<comment type="catalytic activity">
    <reaction evidence="9">
        <text>Release of signal peptides from bacterial membrane prolipoproteins. Hydrolyzes -Xaa-Yaa-Zaa-|-(S,diacylglyceryl)Cys-, in which Xaa is hydrophobic (preferably Leu), and Yaa (Ala or Ser) and Zaa (Gly or Ala) have small, neutral side chains.</text>
        <dbReference type="EC" id="3.4.23.36"/>
    </reaction>
</comment>
<comment type="subcellular location">
    <subcellularLocation>
        <location evidence="9">Cell membrane</location>
        <topology evidence="9">Multi-pass membrane protein</topology>
    </subcellularLocation>
</comment>
<evidence type="ECO:0000256" key="4">
    <source>
        <dbReference type="ARBA" id="ARBA00022692"/>
    </source>
</evidence>
<comment type="similarity">
    <text evidence="1 9 10">Belongs to the peptidase A8 family.</text>
</comment>
<dbReference type="GO" id="GO:0006508">
    <property type="term" value="P:proteolysis"/>
    <property type="evidence" value="ECO:0007669"/>
    <property type="project" value="UniProtKB-KW"/>
</dbReference>
<gene>
    <name evidence="9 12" type="primary">lspA</name>
    <name evidence="12" type="ORF">MalAC0309_0779</name>
</gene>
<evidence type="ECO:0000256" key="2">
    <source>
        <dbReference type="ARBA" id="ARBA00022475"/>
    </source>
</evidence>
<organism evidence="12 13">
    <name type="scientific">Microcella alkaliphila</name>
    <dbReference type="NCBI Taxonomy" id="279828"/>
    <lineage>
        <taxon>Bacteria</taxon>
        <taxon>Bacillati</taxon>
        <taxon>Actinomycetota</taxon>
        <taxon>Actinomycetes</taxon>
        <taxon>Micrococcales</taxon>
        <taxon>Microbacteriaceae</taxon>
        <taxon>Microcella</taxon>
    </lineage>
</organism>
<evidence type="ECO:0000256" key="11">
    <source>
        <dbReference type="SAM" id="MobiDB-lite"/>
    </source>
</evidence>
<sequence length="223" mass="23809">MSDAEHAAAAHEGAAPDTTENPAPEATPEPPADSPVEPTGPLQPHETARIRRVLPWTLVWAAGIILLDQATKFWAETTLTLREGVPVIGEWIQWRLVYNPGAAFGIGREYTWILTIVAALAVIGLAVFVARISSARWAVAVGAMFGGAISHLADRLFREPGFARGEIVDFIDYFGFFVGNIADIALVGGAGGMILLSLMGVSPRRPERRAPDPSPAAPGDPQR</sequence>